<evidence type="ECO:0000313" key="3">
    <source>
        <dbReference type="Proteomes" id="UP000037288"/>
    </source>
</evidence>
<sequence>MTGRRKRLIISTAALVGIGALLTGVLAFVQWAEPKWEGEPYPVARPADTAARLDRHTQTVYDALDLPRARLDDHDPDQGLKADPSACRRRGLQHKLDDYQDPPPSEPHVVAVQENWTLRGVPRSEAAPALERVRRKVTRLGWKVIPGRPYPDTIGLVLEHPGTGDRISLMTYPEDGLNVSADAACAKYPSGTELDRSDVPLLPPMHAPERLRRDPAHSPA</sequence>
<comment type="caution">
    <text evidence="2">The sequence shown here is derived from an EMBL/GenBank/DDBJ whole genome shotgun (WGS) entry which is preliminary data.</text>
</comment>
<dbReference type="Proteomes" id="UP000037288">
    <property type="component" value="Unassembled WGS sequence"/>
</dbReference>
<feature type="region of interest" description="Disordered" evidence="1">
    <location>
        <begin position="190"/>
        <end position="220"/>
    </location>
</feature>
<accession>A0A0K9X7D0</accession>
<dbReference type="PATRIC" id="fig|1678637.3.peg.6224"/>
<feature type="region of interest" description="Disordered" evidence="1">
    <location>
        <begin position="67"/>
        <end position="87"/>
    </location>
</feature>
<name>A0A0K9X7D0_9ACTN</name>
<feature type="compositionally biased region" description="Basic and acidic residues" evidence="1">
    <location>
        <begin position="207"/>
        <end position="220"/>
    </location>
</feature>
<dbReference type="EMBL" id="LFXA01000018">
    <property type="protein sequence ID" value="KNB49345.1"/>
    <property type="molecule type" value="Genomic_DNA"/>
</dbReference>
<reference evidence="3" key="1">
    <citation type="submission" date="2015-07" db="EMBL/GenBank/DDBJ databases">
        <title>Draft genome sequence of Streptomyces sp. CMAA 1322, a bacterium isolated from Caatinga biome, from dry forest semiarid of Brazil.</title>
        <authorList>
            <person name="Santos S.N."/>
            <person name="Gacesa R."/>
            <person name="Taketani R.G."/>
            <person name="Long P.F."/>
            <person name="Melo I.S."/>
        </authorList>
    </citation>
    <scope>NUCLEOTIDE SEQUENCE [LARGE SCALE GENOMIC DNA]</scope>
    <source>
        <strain evidence="3">CMAA 1322</strain>
    </source>
</reference>
<dbReference type="RefSeq" id="WP_157868679.1">
    <property type="nucleotide sequence ID" value="NZ_LFXA01000018.1"/>
</dbReference>
<keyword evidence="3" id="KW-1185">Reference proteome</keyword>
<gene>
    <name evidence="2" type="ORF">AC230_29190</name>
</gene>
<protein>
    <submittedName>
        <fullName evidence="2">Uncharacterized protein</fullName>
    </submittedName>
</protein>
<proteinExistence type="predicted"/>
<evidence type="ECO:0000313" key="2">
    <source>
        <dbReference type="EMBL" id="KNB49345.1"/>
    </source>
</evidence>
<organism evidence="2 3">
    <name type="scientific">Streptomyces caatingaensis</name>
    <dbReference type="NCBI Taxonomy" id="1678637"/>
    <lineage>
        <taxon>Bacteria</taxon>
        <taxon>Bacillati</taxon>
        <taxon>Actinomycetota</taxon>
        <taxon>Actinomycetes</taxon>
        <taxon>Kitasatosporales</taxon>
        <taxon>Streptomycetaceae</taxon>
        <taxon>Streptomyces</taxon>
    </lineage>
</organism>
<dbReference type="OrthoDB" id="4237744at2"/>
<feature type="compositionally biased region" description="Basic and acidic residues" evidence="1">
    <location>
        <begin position="67"/>
        <end position="80"/>
    </location>
</feature>
<evidence type="ECO:0000256" key="1">
    <source>
        <dbReference type="SAM" id="MobiDB-lite"/>
    </source>
</evidence>
<dbReference type="AlphaFoldDB" id="A0A0K9X7D0"/>